<feature type="region of interest" description="Disordered" evidence="5">
    <location>
        <begin position="500"/>
        <end position="525"/>
    </location>
</feature>
<feature type="compositionally biased region" description="Polar residues" evidence="5">
    <location>
        <begin position="293"/>
        <end position="303"/>
    </location>
</feature>
<dbReference type="Pfam" id="PF04433">
    <property type="entry name" value="SWIRM"/>
    <property type="match status" value="1"/>
</dbReference>
<dbReference type="EMBL" id="JAKWBI020000774">
    <property type="protein sequence ID" value="KAJ2892572.1"/>
    <property type="molecule type" value="Genomic_DNA"/>
</dbReference>
<feature type="region of interest" description="Disordered" evidence="5">
    <location>
        <begin position="1"/>
        <end position="89"/>
    </location>
</feature>
<dbReference type="GO" id="GO:0003677">
    <property type="term" value="F:DNA binding"/>
    <property type="evidence" value="ECO:0007669"/>
    <property type="project" value="UniProtKB-KW"/>
</dbReference>
<feature type="region of interest" description="Disordered" evidence="5">
    <location>
        <begin position="665"/>
        <end position="690"/>
    </location>
</feature>
<dbReference type="FunFam" id="1.10.10.60:FF:000014">
    <property type="entry name" value="SWI/SNF complex subunit SMARCC2 isoform C"/>
    <property type="match status" value="1"/>
</dbReference>
<dbReference type="InterPro" id="IPR007526">
    <property type="entry name" value="SWIRM"/>
</dbReference>
<dbReference type="Gene3D" id="1.10.10.60">
    <property type="entry name" value="Homeodomain-like"/>
    <property type="match status" value="1"/>
</dbReference>
<keyword evidence="1" id="KW-0805">Transcription regulation</keyword>
<feature type="domain" description="Myb-like" evidence="6">
    <location>
        <begin position="375"/>
        <end position="425"/>
    </location>
</feature>
<keyword evidence="3" id="KW-0804">Transcription</keyword>
<protein>
    <submittedName>
        <fullName evidence="9">Uncharacterized protein</fullName>
    </submittedName>
</protein>
<reference evidence="9" key="1">
    <citation type="submission" date="2022-07" db="EMBL/GenBank/DDBJ databases">
        <title>Draft genome sequence of Zalerion maritima ATCC 34329, a (micro)plastics degrading marine fungus.</title>
        <authorList>
            <person name="Paco A."/>
            <person name="Goncalves M.F.M."/>
            <person name="Rocha-Santos T.A.P."/>
            <person name="Alves A."/>
        </authorList>
    </citation>
    <scope>NUCLEOTIDE SEQUENCE</scope>
    <source>
        <strain evidence="9">ATCC 34329</strain>
    </source>
</reference>
<feature type="domain" description="SWIRM" evidence="7">
    <location>
        <begin position="106"/>
        <end position="203"/>
    </location>
</feature>
<name>A0AAD5RGQ4_9PEZI</name>
<dbReference type="Pfam" id="PF00249">
    <property type="entry name" value="Myb_DNA-binding"/>
    <property type="match status" value="1"/>
</dbReference>
<dbReference type="GO" id="GO:0016514">
    <property type="term" value="C:SWI/SNF complex"/>
    <property type="evidence" value="ECO:0007669"/>
    <property type="project" value="TreeGrafter"/>
</dbReference>
<evidence type="ECO:0000259" key="8">
    <source>
        <dbReference type="PROSITE" id="PS51293"/>
    </source>
</evidence>
<dbReference type="InterPro" id="IPR032451">
    <property type="entry name" value="SMARCC_C"/>
</dbReference>
<dbReference type="InterPro" id="IPR036388">
    <property type="entry name" value="WH-like_DNA-bd_sf"/>
</dbReference>
<organism evidence="9 10">
    <name type="scientific">Zalerion maritima</name>
    <dbReference type="NCBI Taxonomy" id="339359"/>
    <lineage>
        <taxon>Eukaryota</taxon>
        <taxon>Fungi</taxon>
        <taxon>Dikarya</taxon>
        <taxon>Ascomycota</taxon>
        <taxon>Pezizomycotina</taxon>
        <taxon>Sordariomycetes</taxon>
        <taxon>Lulworthiomycetidae</taxon>
        <taxon>Lulworthiales</taxon>
        <taxon>Lulworthiaceae</taxon>
        <taxon>Zalerion</taxon>
    </lineage>
</organism>
<dbReference type="FunFam" id="1.10.10.10:FF:000020">
    <property type="entry name" value="SWI/SNF complex subunit SMARCC2 isoform c"/>
    <property type="match status" value="1"/>
</dbReference>
<dbReference type="Pfam" id="PF16495">
    <property type="entry name" value="SWIRM-assoc_1"/>
    <property type="match status" value="1"/>
</dbReference>
<dbReference type="Proteomes" id="UP001201980">
    <property type="component" value="Unassembled WGS sequence"/>
</dbReference>
<dbReference type="SMART" id="SM00717">
    <property type="entry name" value="SANT"/>
    <property type="match status" value="1"/>
</dbReference>
<dbReference type="PROSITE" id="PS50090">
    <property type="entry name" value="MYB_LIKE"/>
    <property type="match status" value="1"/>
</dbReference>
<dbReference type="Gene3D" id="1.10.10.10">
    <property type="entry name" value="Winged helix-like DNA-binding domain superfamily/Winged helix DNA-binding domain"/>
    <property type="match status" value="1"/>
</dbReference>
<gene>
    <name evidence="9" type="ORF">MKZ38_009603</name>
</gene>
<evidence type="ECO:0000259" key="6">
    <source>
        <dbReference type="PROSITE" id="PS50090"/>
    </source>
</evidence>
<comment type="caution">
    <text evidence="9">The sequence shown here is derived from an EMBL/GenBank/DDBJ whole genome shotgun (WGS) entry which is preliminary data.</text>
</comment>
<keyword evidence="4" id="KW-0539">Nucleus</keyword>
<feature type="region of interest" description="Disordered" evidence="5">
    <location>
        <begin position="283"/>
        <end position="311"/>
    </location>
</feature>
<dbReference type="GO" id="GO:0042393">
    <property type="term" value="F:histone binding"/>
    <property type="evidence" value="ECO:0007669"/>
    <property type="project" value="TreeGrafter"/>
</dbReference>
<evidence type="ECO:0000256" key="3">
    <source>
        <dbReference type="ARBA" id="ARBA00023163"/>
    </source>
</evidence>
<keyword evidence="2" id="KW-0238">DNA-binding</keyword>
<dbReference type="InterPro" id="IPR017884">
    <property type="entry name" value="SANT_dom"/>
</dbReference>
<dbReference type="GO" id="GO:0006338">
    <property type="term" value="P:chromatin remodeling"/>
    <property type="evidence" value="ECO:0007669"/>
    <property type="project" value="UniProtKB-ARBA"/>
</dbReference>
<proteinExistence type="predicted"/>
<accession>A0AAD5RGQ4</accession>
<evidence type="ECO:0000256" key="5">
    <source>
        <dbReference type="SAM" id="MobiDB-lite"/>
    </source>
</evidence>
<feature type="compositionally biased region" description="Polar residues" evidence="5">
    <location>
        <begin position="672"/>
        <end position="684"/>
    </location>
</feature>
<evidence type="ECO:0000256" key="1">
    <source>
        <dbReference type="ARBA" id="ARBA00023015"/>
    </source>
</evidence>
<dbReference type="InterPro" id="IPR001005">
    <property type="entry name" value="SANT/Myb"/>
</dbReference>
<keyword evidence="10" id="KW-1185">Reference proteome</keyword>
<evidence type="ECO:0000313" key="10">
    <source>
        <dbReference type="Proteomes" id="UP001201980"/>
    </source>
</evidence>
<evidence type="ECO:0000256" key="4">
    <source>
        <dbReference type="ARBA" id="ARBA00023242"/>
    </source>
</evidence>
<dbReference type="PANTHER" id="PTHR12802">
    <property type="entry name" value="SWI/SNF COMPLEX-RELATED"/>
    <property type="match status" value="1"/>
</dbReference>
<dbReference type="PROSITE" id="PS51293">
    <property type="entry name" value="SANT"/>
    <property type="match status" value="1"/>
</dbReference>
<dbReference type="AlphaFoldDB" id="A0AAD5RGQ4"/>
<feature type="compositionally biased region" description="Basic and acidic residues" evidence="5">
    <location>
        <begin position="506"/>
        <end position="525"/>
    </location>
</feature>
<dbReference type="PROSITE" id="PS50934">
    <property type="entry name" value="SWIRM"/>
    <property type="match status" value="1"/>
</dbReference>
<feature type="domain" description="SANT" evidence="8">
    <location>
        <begin position="378"/>
        <end position="429"/>
    </location>
</feature>
<evidence type="ECO:0000313" key="9">
    <source>
        <dbReference type="EMBL" id="KAJ2892572.1"/>
    </source>
</evidence>
<feature type="compositionally biased region" description="Low complexity" evidence="5">
    <location>
        <begin position="60"/>
        <end position="73"/>
    </location>
</feature>
<feature type="compositionally biased region" description="Polar residues" evidence="5">
    <location>
        <begin position="1"/>
        <end position="19"/>
    </location>
</feature>
<dbReference type="PANTHER" id="PTHR12802:SF41">
    <property type="entry name" value="BRAHMA ASSOCIATED PROTEIN 155 KDA"/>
    <property type="match status" value="1"/>
</dbReference>
<dbReference type="InterPro" id="IPR009057">
    <property type="entry name" value="Homeodomain-like_sf"/>
</dbReference>
<evidence type="ECO:0000259" key="7">
    <source>
        <dbReference type="PROSITE" id="PS50934"/>
    </source>
</evidence>
<dbReference type="CDD" id="cd00167">
    <property type="entry name" value="SANT"/>
    <property type="match status" value="1"/>
</dbReference>
<dbReference type="SUPFAM" id="SSF46689">
    <property type="entry name" value="Homeodomain-like"/>
    <property type="match status" value="2"/>
</dbReference>
<sequence length="690" mass="75312">MEGDNTNFGSPANATSPSVNPILAQLPVLADAPAPGDDVQMTEASGDPATKQENTPPAPGAQDADMAGAQQGAKEGQTKEGGDETKSKENMENAAREHLISQTQPIVLPSYSTWFDMNAVHNIERKGLPEFFNNRNRSKTENVYKDYRNFMVNTYRLNPSEYLTVTACRRNLAGDVCAIMRVHAFLEQWGLINYQVDPDVRPSHVGPPFTGHFKIICDTPRGLQPWHPHADSIVLSHKSEEKKKEEAEAEKVRADTEAKAKATLVSKEDSTLEVGRNTYEAGKGIKQVKDGSKTNGDAPTTNGVSGGEEGAKKTEPVYCAQCGVDCTRIYYTNFSKTKPAPKSKHELCASCFVEGRLPANHNSSEFVRVDNPAYKPVDRDGKWSDAEIVRLLEGIERYDEDWGQIADHVGSRTREECVLQFLQMDIEGKYLESELPLDAPTGLNMLGDAGGYAPFNQADNPVMSVIGFLASLADPSSTAAAANRTVDSLVSGLRRRVEGVSLADSPSDKGKEKEPEAEKEKKNGESMDIDVRQETTTMTVTATKTMTTATTRKPAEAVALAVMAGRAGGLASNEEREMTRLNSAAVNITLQKMELKLKYFNEMEAILQAERRELERGRQQLFLDRLAFKQRVRQVQDGLKAAAAAGEQDGANMAALEALPQGEKMSFGSVPPVSSTQPLSSEGQIKTFET</sequence>
<evidence type="ECO:0000256" key="2">
    <source>
        <dbReference type="ARBA" id="ARBA00023125"/>
    </source>
</evidence>
<feature type="compositionally biased region" description="Basic and acidic residues" evidence="5">
    <location>
        <begin position="76"/>
        <end position="89"/>
    </location>
</feature>
<dbReference type="GO" id="GO:0045893">
    <property type="term" value="P:positive regulation of DNA-templated transcription"/>
    <property type="evidence" value="ECO:0007669"/>
    <property type="project" value="TreeGrafter"/>
</dbReference>